<evidence type="ECO:0000256" key="12">
    <source>
        <dbReference type="ARBA" id="ARBA00022741"/>
    </source>
</evidence>
<dbReference type="Pfam" id="PF00069">
    <property type="entry name" value="Pkinase"/>
    <property type="match status" value="1"/>
</dbReference>
<keyword evidence="17" id="KW-0539">Nucleus</keyword>
<dbReference type="InterPro" id="IPR017441">
    <property type="entry name" value="Protein_kinase_ATP_BS"/>
</dbReference>
<dbReference type="GO" id="GO:0004674">
    <property type="term" value="F:protein serine/threonine kinase activity"/>
    <property type="evidence" value="ECO:0007669"/>
    <property type="project" value="UniProtKB-KW"/>
</dbReference>
<evidence type="ECO:0000256" key="1">
    <source>
        <dbReference type="ARBA" id="ARBA00001946"/>
    </source>
</evidence>
<dbReference type="GeneTree" id="ENSGT00940000156581"/>
<evidence type="ECO:0000256" key="18">
    <source>
        <dbReference type="ARBA" id="ARBA00023273"/>
    </source>
</evidence>
<dbReference type="Ensembl" id="ENSPNYT00000006702.1">
    <property type="protein sequence ID" value="ENSPNYP00000006540.1"/>
    <property type="gene ID" value="ENSPNYG00000005029.1"/>
</dbReference>
<keyword evidence="18" id="KW-0966">Cell projection</keyword>
<keyword evidence="8 22" id="KW-0723">Serine/threonine-protein kinase</keyword>
<dbReference type="EC" id="2.7.11.1" evidence="6"/>
<evidence type="ECO:0000313" key="24">
    <source>
        <dbReference type="Ensembl" id="ENSPNYP00000006540.1"/>
    </source>
</evidence>
<evidence type="ECO:0000256" key="14">
    <source>
        <dbReference type="ARBA" id="ARBA00022840"/>
    </source>
</evidence>
<feature type="domain" description="Protein kinase" evidence="23">
    <location>
        <begin position="5"/>
        <end position="284"/>
    </location>
</feature>
<name>A0A3B4F7I7_9CICH</name>
<evidence type="ECO:0000259" key="23">
    <source>
        <dbReference type="PROSITE" id="PS50011"/>
    </source>
</evidence>
<dbReference type="GO" id="GO:0005634">
    <property type="term" value="C:nucleus"/>
    <property type="evidence" value="ECO:0007669"/>
    <property type="project" value="UniProtKB-SubCell"/>
</dbReference>
<evidence type="ECO:0000256" key="2">
    <source>
        <dbReference type="ARBA" id="ARBA00004123"/>
    </source>
</evidence>
<evidence type="ECO:0000256" key="4">
    <source>
        <dbReference type="ARBA" id="ARBA00004245"/>
    </source>
</evidence>
<evidence type="ECO:0000256" key="19">
    <source>
        <dbReference type="ARBA" id="ARBA00047899"/>
    </source>
</evidence>
<keyword evidence="16" id="KW-0206">Cytoskeleton</keyword>
<dbReference type="InterPro" id="IPR011009">
    <property type="entry name" value="Kinase-like_dom_sf"/>
</dbReference>
<dbReference type="GO" id="GO:0005856">
    <property type="term" value="C:cytoskeleton"/>
    <property type="evidence" value="ECO:0007669"/>
    <property type="project" value="UniProtKB-SubCell"/>
</dbReference>
<evidence type="ECO:0000256" key="15">
    <source>
        <dbReference type="ARBA" id="ARBA00022842"/>
    </source>
</evidence>
<keyword evidence="14 21" id="KW-0067">ATP-binding</keyword>
<keyword evidence="11" id="KW-0479">Metal-binding</keyword>
<dbReference type="PANTHER" id="PTHR24055">
    <property type="entry name" value="MITOGEN-ACTIVATED PROTEIN KINASE"/>
    <property type="match status" value="1"/>
</dbReference>
<comment type="catalytic activity">
    <reaction evidence="19">
        <text>L-threonyl-[protein] + ATP = O-phospho-L-threonyl-[protein] + ADP + H(+)</text>
        <dbReference type="Rhea" id="RHEA:46608"/>
        <dbReference type="Rhea" id="RHEA-COMP:11060"/>
        <dbReference type="Rhea" id="RHEA-COMP:11605"/>
        <dbReference type="ChEBI" id="CHEBI:15378"/>
        <dbReference type="ChEBI" id="CHEBI:30013"/>
        <dbReference type="ChEBI" id="CHEBI:30616"/>
        <dbReference type="ChEBI" id="CHEBI:61977"/>
        <dbReference type="ChEBI" id="CHEBI:456216"/>
        <dbReference type="EC" id="2.7.11.1"/>
    </reaction>
</comment>
<evidence type="ECO:0000256" key="7">
    <source>
        <dbReference type="ARBA" id="ARBA00022490"/>
    </source>
</evidence>
<evidence type="ECO:0000256" key="8">
    <source>
        <dbReference type="ARBA" id="ARBA00022527"/>
    </source>
</evidence>
<dbReference type="Gene3D" id="3.30.200.20">
    <property type="entry name" value="Phosphorylase Kinase, domain 1"/>
    <property type="match status" value="1"/>
</dbReference>
<dbReference type="STRING" id="303518.ENSPNYP00000006540"/>
<dbReference type="Gene3D" id="1.10.510.10">
    <property type="entry name" value="Transferase(Phosphotransferase) domain 1"/>
    <property type="match status" value="1"/>
</dbReference>
<dbReference type="InterPro" id="IPR050117">
    <property type="entry name" value="MAPK"/>
</dbReference>
<evidence type="ECO:0000256" key="3">
    <source>
        <dbReference type="ARBA" id="ARBA00004138"/>
    </source>
</evidence>
<dbReference type="GO" id="GO:0005929">
    <property type="term" value="C:cilium"/>
    <property type="evidence" value="ECO:0007669"/>
    <property type="project" value="UniProtKB-SubCell"/>
</dbReference>
<dbReference type="GO" id="GO:0005524">
    <property type="term" value="F:ATP binding"/>
    <property type="evidence" value="ECO:0007669"/>
    <property type="project" value="UniProtKB-UniRule"/>
</dbReference>
<evidence type="ECO:0000256" key="10">
    <source>
        <dbReference type="ARBA" id="ARBA00022679"/>
    </source>
</evidence>
<gene>
    <name evidence="24" type="primary">MAK</name>
</gene>
<evidence type="ECO:0000256" key="17">
    <source>
        <dbReference type="ARBA" id="ARBA00023242"/>
    </source>
</evidence>
<keyword evidence="7" id="KW-0963">Cytoplasm</keyword>
<organism evidence="24">
    <name type="scientific">Pundamilia nyererei</name>
    <dbReference type="NCBI Taxonomy" id="303518"/>
    <lineage>
        <taxon>Eukaryota</taxon>
        <taxon>Metazoa</taxon>
        <taxon>Chordata</taxon>
        <taxon>Craniata</taxon>
        <taxon>Vertebrata</taxon>
        <taxon>Euteleostomi</taxon>
        <taxon>Actinopterygii</taxon>
        <taxon>Neopterygii</taxon>
        <taxon>Teleostei</taxon>
        <taxon>Neoteleostei</taxon>
        <taxon>Acanthomorphata</taxon>
        <taxon>Ovalentaria</taxon>
        <taxon>Cichlomorphae</taxon>
        <taxon>Cichliformes</taxon>
        <taxon>Cichlidae</taxon>
        <taxon>African cichlids</taxon>
        <taxon>Pseudocrenilabrinae</taxon>
        <taxon>Haplochromini</taxon>
        <taxon>Pundamilia</taxon>
    </lineage>
</organism>
<dbReference type="InterPro" id="IPR000719">
    <property type="entry name" value="Prot_kinase_dom"/>
</dbReference>
<evidence type="ECO:0000256" key="16">
    <source>
        <dbReference type="ARBA" id="ARBA00023212"/>
    </source>
</evidence>
<reference evidence="24" key="1">
    <citation type="submission" date="2023-09" db="UniProtKB">
        <authorList>
            <consortium name="Ensembl"/>
        </authorList>
    </citation>
    <scope>IDENTIFICATION</scope>
</reference>
<evidence type="ECO:0000256" key="5">
    <source>
        <dbReference type="ARBA" id="ARBA00006485"/>
    </source>
</evidence>
<dbReference type="PROSITE" id="PS00107">
    <property type="entry name" value="PROTEIN_KINASE_ATP"/>
    <property type="match status" value="1"/>
</dbReference>
<evidence type="ECO:0000256" key="21">
    <source>
        <dbReference type="PROSITE-ProRule" id="PRU10141"/>
    </source>
</evidence>
<dbReference type="AlphaFoldDB" id="A0A3B4F7I7"/>
<evidence type="ECO:0000256" key="11">
    <source>
        <dbReference type="ARBA" id="ARBA00022723"/>
    </source>
</evidence>
<keyword evidence="10" id="KW-0808">Transferase</keyword>
<evidence type="ECO:0000256" key="9">
    <source>
        <dbReference type="ARBA" id="ARBA00022553"/>
    </source>
</evidence>
<comment type="similarity">
    <text evidence="5">Belongs to the protein kinase superfamily. CMGC Ser/Thr protein kinase family. CDC2/CDKX subfamily.</text>
</comment>
<dbReference type="CDD" id="cd07830">
    <property type="entry name" value="STKc_MAK_like"/>
    <property type="match status" value="1"/>
</dbReference>
<dbReference type="FunFam" id="1.10.510.10:FF:000104">
    <property type="entry name" value="serine/threonine-protein kinase MAK isoform X1"/>
    <property type="match status" value="1"/>
</dbReference>
<comment type="subcellular location">
    <subcellularLocation>
        <location evidence="3">Cell projection</location>
        <location evidence="3">Cilium</location>
    </subcellularLocation>
    <subcellularLocation>
        <location evidence="4">Cytoplasm</location>
        <location evidence="4">Cytoskeleton</location>
    </subcellularLocation>
    <subcellularLocation>
        <location evidence="2">Nucleus</location>
    </subcellularLocation>
</comment>
<protein>
    <recommendedName>
        <fullName evidence="6">non-specific serine/threonine protein kinase</fullName>
        <ecNumber evidence="6">2.7.11.1</ecNumber>
    </recommendedName>
</protein>
<evidence type="ECO:0000256" key="22">
    <source>
        <dbReference type="RuleBase" id="RU000304"/>
    </source>
</evidence>
<evidence type="ECO:0000256" key="13">
    <source>
        <dbReference type="ARBA" id="ARBA00022777"/>
    </source>
</evidence>
<dbReference type="SMART" id="SM00220">
    <property type="entry name" value="S_TKc"/>
    <property type="match status" value="1"/>
</dbReference>
<feature type="binding site" evidence="21">
    <location>
        <position position="34"/>
    </location>
    <ligand>
        <name>ATP</name>
        <dbReference type="ChEBI" id="CHEBI:30616"/>
    </ligand>
</feature>
<sequence length="402" mass="46129">MINRYTTLKQLGDGTYGSVLLGKSNETGELVAIKRMKRKFYSWDECLNLREVKSLKKLNHANVVKLKEVIRENDYLYFVFEYMKENLYQLMKERNKPFPESVIKNVIFQILQGLSFIHRRYFHRDLKPENILCMGPELVKIADFGLAREIRSQPPYTDYVSTRWYRAPEVLLRSNSYSSPIDIWAVGCIMAELYTLTPLFPGNSEVDEILKICQLLGTLKKLDWPEGFNLAASMNFRFPKCAPTSLRSLIPNASDDAITLMKDMLQWDPEKRPSASQALRYPYFYVGQTLGAPLKHSEQQAQKKISETAADLKPLSLCKPHLDPCELVTTHAEPQTCSQSLHQPIQQIPLPQEDIEKSTLQTVCPSTLTEGQQEPLSLVKRRPPERCQPVNITEVKACSIKQ</sequence>
<dbReference type="SUPFAM" id="SSF56112">
    <property type="entry name" value="Protein kinase-like (PK-like)"/>
    <property type="match status" value="1"/>
</dbReference>
<dbReference type="GO" id="GO:0046872">
    <property type="term" value="F:metal ion binding"/>
    <property type="evidence" value="ECO:0007669"/>
    <property type="project" value="UniProtKB-KW"/>
</dbReference>
<keyword evidence="15" id="KW-0460">Magnesium</keyword>
<keyword evidence="13" id="KW-0418">Kinase</keyword>
<dbReference type="FunFam" id="3.30.200.20:FF:000071">
    <property type="entry name" value="serine/threonine-protein kinase MAK isoform X1"/>
    <property type="match status" value="1"/>
</dbReference>
<evidence type="ECO:0000256" key="6">
    <source>
        <dbReference type="ARBA" id="ARBA00012513"/>
    </source>
</evidence>
<comment type="catalytic activity">
    <reaction evidence="20">
        <text>L-seryl-[protein] + ATP = O-phospho-L-seryl-[protein] + ADP + H(+)</text>
        <dbReference type="Rhea" id="RHEA:17989"/>
        <dbReference type="Rhea" id="RHEA-COMP:9863"/>
        <dbReference type="Rhea" id="RHEA-COMP:11604"/>
        <dbReference type="ChEBI" id="CHEBI:15378"/>
        <dbReference type="ChEBI" id="CHEBI:29999"/>
        <dbReference type="ChEBI" id="CHEBI:30616"/>
        <dbReference type="ChEBI" id="CHEBI:83421"/>
        <dbReference type="ChEBI" id="CHEBI:456216"/>
        <dbReference type="EC" id="2.7.11.1"/>
    </reaction>
</comment>
<keyword evidence="9" id="KW-0597">Phosphoprotein</keyword>
<evidence type="ECO:0000256" key="20">
    <source>
        <dbReference type="ARBA" id="ARBA00048679"/>
    </source>
</evidence>
<dbReference type="PROSITE" id="PS00108">
    <property type="entry name" value="PROTEIN_KINASE_ST"/>
    <property type="match status" value="1"/>
</dbReference>
<proteinExistence type="inferred from homology"/>
<comment type="cofactor">
    <cofactor evidence="1">
        <name>Mg(2+)</name>
        <dbReference type="ChEBI" id="CHEBI:18420"/>
    </cofactor>
</comment>
<accession>A0A3B4F7I7</accession>
<keyword evidence="12 21" id="KW-0547">Nucleotide-binding</keyword>
<dbReference type="InterPro" id="IPR008271">
    <property type="entry name" value="Ser/Thr_kinase_AS"/>
</dbReference>
<dbReference type="PROSITE" id="PS50011">
    <property type="entry name" value="PROTEIN_KINASE_DOM"/>
    <property type="match status" value="1"/>
</dbReference>